<proteinExistence type="predicted"/>
<dbReference type="InParanoid" id="M7Y0F7"/>
<dbReference type="AlphaFoldDB" id="M7Y0F7"/>
<feature type="region of interest" description="Disordered" evidence="1">
    <location>
        <begin position="24"/>
        <end position="43"/>
    </location>
</feature>
<keyword evidence="3" id="KW-1185">Reference proteome</keyword>
<comment type="caution">
    <text evidence="2">The sequence shown here is derived from an EMBL/GenBank/DDBJ whole genome shotgun (WGS) entry which is preliminary data.</text>
</comment>
<protein>
    <submittedName>
        <fullName evidence="2">Uncharacterized protein</fullName>
    </submittedName>
</protein>
<dbReference type="Proteomes" id="UP000010953">
    <property type="component" value="Unassembled WGS sequence"/>
</dbReference>
<sequence>MLYLRKLRFSITERNCQCQILKTRDNADRHADEGGIPKEQKGS</sequence>
<gene>
    <name evidence="2" type="ORF">C943_04045</name>
</gene>
<dbReference type="EMBL" id="AMZY02000007">
    <property type="protein sequence ID" value="EMS34227.1"/>
    <property type="molecule type" value="Genomic_DNA"/>
</dbReference>
<dbReference type="STRING" id="1239962.C943_04045"/>
<evidence type="ECO:0000256" key="1">
    <source>
        <dbReference type="SAM" id="MobiDB-lite"/>
    </source>
</evidence>
<reference evidence="2" key="1">
    <citation type="submission" date="2013-01" db="EMBL/GenBank/DDBJ databases">
        <title>Genome assembly of Mariniradius saccharolyticus AK6.</title>
        <authorList>
            <person name="Vaidya B."/>
            <person name="Khatri I."/>
            <person name="Tanuku N.R.S."/>
            <person name="Subramanian S."/>
            <person name="Pinnaka A."/>
        </authorList>
    </citation>
    <scope>NUCLEOTIDE SEQUENCE [LARGE SCALE GENOMIC DNA]</scope>
    <source>
        <strain evidence="2">AK6</strain>
    </source>
</reference>
<evidence type="ECO:0000313" key="3">
    <source>
        <dbReference type="Proteomes" id="UP000010953"/>
    </source>
</evidence>
<evidence type="ECO:0000313" key="2">
    <source>
        <dbReference type="EMBL" id="EMS34227.1"/>
    </source>
</evidence>
<organism evidence="2 3">
    <name type="scientific">Mariniradius saccharolyticus AK6</name>
    <dbReference type="NCBI Taxonomy" id="1239962"/>
    <lineage>
        <taxon>Bacteria</taxon>
        <taxon>Pseudomonadati</taxon>
        <taxon>Bacteroidota</taxon>
        <taxon>Cytophagia</taxon>
        <taxon>Cytophagales</taxon>
        <taxon>Cyclobacteriaceae</taxon>
        <taxon>Mariniradius</taxon>
    </lineage>
</organism>
<name>M7Y0F7_9BACT</name>
<accession>M7Y0F7</accession>